<feature type="chain" id="PRO_5030811760" description="Gfo/Idh/MocA-like oxidoreductase N-terminal domain-containing protein" evidence="2">
    <location>
        <begin position="22"/>
        <end position="397"/>
    </location>
</feature>
<keyword evidence="2" id="KW-0732">Signal</keyword>
<keyword evidence="1" id="KW-0560">Oxidoreductase</keyword>
<feature type="signal peptide" evidence="2">
    <location>
        <begin position="1"/>
        <end position="21"/>
    </location>
</feature>
<accession>A0A7S3USN6</accession>
<dbReference type="PANTHER" id="PTHR42840">
    <property type="entry name" value="NAD(P)-BINDING ROSSMANN-FOLD SUPERFAMILY PROTEIN-RELATED"/>
    <property type="match status" value="1"/>
</dbReference>
<evidence type="ECO:0008006" key="4">
    <source>
        <dbReference type="Google" id="ProtNLM"/>
    </source>
</evidence>
<dbReference type="GO" id="GO:0016491">
    <property type="term" value="F:oxidoreductase activity"/>
    <property type="evidence" value="ECO:0007669"/>
    <property type="project" value="UniProtKB-KW"/>
</dbReference>
<evidence type="ECO:0000256" key="2">
    <source>
        <dbReference type="SAM" id="SignalP"/>
    </source>
</evidence>
<gene>
    <name evidence="3" type="ORF">HAKA00212_LOCUS2353</name>
</gene>
<dbReference type="EMBL" id="HBIU01006147">
    <property type="protein sequence ID" value="CAE0623687.1"/>
    <property type="molecule type" value="Transcribed_RNA"/>
</dbReference>
<name>A0A7S3USN6_HETAK</name>
<dbReference type="SUPFAM" id="SSF51735">
    <property type="entry name" value="NAD(P)-binding Rossmann-fold domains"/>
    <property type="match status" value="1"/>
</dbReference>
<reference evidence="3" key="1">
    <citation type="submission" date="2021-01" db="EMBL/GenBank/DDBJ databases">
        <authorList>
            <person name="Corre E."/>
            <person name="Pelletier E."/>
            <person name="Niang G."/>
            <person name="Scheremetjew M."/>
            <person name="Finn R."/>
            <person name="Kale V."/>
            <person name="Holt S."/>
            <person name="Cochrane G."/>
            <person name="Meng A."/>
            <person name="Brown T."/>
            <person name="Cohen L."/>
        </authorList>
    </citation>
    <scope>NUCLEOTIDE SEQUENCE</scope>
    <source>
        <strain evidence="3">CCMP3107</strain>
    </source>
</reference>
<sequence>MIYSKTMLACLLLALVASSFAFKMLPSTGRPSMARKAGLYMSDDKVNIVLVGCGVPSRGMGWYHGIQLLEGRCPSATLSHVVEPWFMGAGADSEPGKVFKAFQEETEAKYPTKFHAKLEDVQVSGKSMALIAGRTADNPRLLKEICDMGIGNIYLEKPGAPTVAELEEMAKYAKSKGVGVFMGYNKNVTPYVTQAREAEAANAGATTKFIHNNAYKPEELPECFERNAEGMLKNMAIHECALLVTYYGVTVENIASIDFDADFTSCQTLNGFTDFDKVGFSIDTKDGKSVSVYANRCGGSNSQAIVSVDGKEIFKSITPDAELEKVCEAKQAEHPDWMPYFFLQDEDYVTLKERTSKHIIDGASGSPEGIATIEIAIDALKVAEYLTAEGMKQFAPK</sequence>
<evidence type="ECO:0000256" key="1">
    <source>
        <dbReference type="ARBA" id="ARBA00023002"/>
    </source>
</evidence>
<dbReference type="AlphaFoldDB" id="A0A7S3USN6"/>
<dbReference type="GO" id="GO:0005737">
    <property type="term" value="C:cytoplasm"/>
    <property type="evidence" value="ECO:0007669"/>
    <property type="project" value="TreeGrafter"/>
</dbReference>
<proteinExistence type="predicted"/>
<evidence type="ECO:0000313" key="3">
    <source>
        <dbReference type="EMBL" id="CAE0623687.1"/>
    </source>
</evidence>
<dbReference type="GO" id="GO:0006740">
    <property type="term" value="P:NADPH regeneration"/>
    <property type="evidence" value="ECO:0007669"/>
    <property type="project" value="TreeGrafter"/>
</dbReference>
<protein>
    <recommendedName>
        <fullName evidence="4">Gfo/Idh/MocA-like oxidoreductase N-terminal domain-containing protein</fullName>
    </recommendedName>
</protein>
<organism evidence="3">
    <name type="scientific">Heterosigma akashiwo</name>
    <name type="common">Chromophytic alga</name>
    <name type="synonym">Heterosigma carterae</name>
    <dbReference type="NCBI Taxonomy" id="2829"/>
    <lineage>
        <taxon>Eukaryota</taxon>
        <taxon>Sar</taxon>
        <taxon>Stramenopiles</taxon>
        <taxon>Ochrophyta</taxon>
        <taxon>Raphidophyceae</taxon>
        <taxon>Chattonellales</taxon>
        <taxon>Chattonellaceae</taxon>
        <taxon>Heterosigma</taxon>
    </lineage>
</organism>
<dbReference type="Gene3D" id="3.40.50.720">
    <property type="entry name" value="NAD(P)-binding Rossmann-like Domain"/>
    <property type="match status" value="1"/>
</dbReference>
<dbReference type="InterPro" id="IPR036291">
    <property type="entry name" value="NAD(P)-bd_dom_sf"/>
</dbReference>
<dbReference type="PANTHER" id="PTHR42840:SF3">
    <property type="entry name" value="BINDING ROSSMANN FOLD OXIDOREDUCTASE, PUTATIVE (AFU_ORTHOLOGUE AFUA_2G10240)-RELATED"/>
    <property type="match status" value="1"/>
</dbReference>